<dbReference type="RefSeq" id="WP_089708687.1">
    <property type="nucleotide sequence ID" value="NZ_FMAR01000001.1"/>
</dbReference>
<protein>
    <recommendedName>
        <fullName evidence="4">DUF1573 domain-containing protein</fullName>
    </recommendedName>
</protein>
<keyword evidence="3" id="KW-1185">Reference proteome</keyword>
<dbReference type="InterPro" id="IPR013783">
    <property type="entry name" value="Ig-like_fold"/>
</dbReference>
<dbReference type="Gene3D" id="2.60.40.10">
    <property type="entry name" value="Immunoglobulins"/>
    <property type="match status" value="1"/>
</dbReference>
<evidence type="ECO:0008006" key="4">
    <source>
        <dbReference type="Google" id="ProtNLM"/>
    </source>
</evidence>
<evidence type="ECO:0000313" key="2">
    <source>
        <dbReference type="EMBL" id="SCB85474.1"/>
    </source>
</evidence>
<organism evidence="2 3">
    <name type="scientific">Chitinophaga costaii</name>
    <dbReference type="NCBI Taxonomy" id="1335309"/>
    <lineage>
        <taxon>Bacteria</taxon>
        <taxon>Pseudomonadati</taxon>
        <taxon>Bacteroidota</taxon>
        <taxon>Chitinophagia</taxon>
        <taxon>Chitinophagales</taxon>
        <taxon>Chitinophagaceae</taxon>
        <taxon>Chitinophaga</taxon>
    </lineage>
</organism>
<dbReference type="InterPro" id="IPR011467">
    <property type="entry name" value="DUF1573"/>
</dbReference>
<name>A0A1C3ZSU6_9BACT</name>
<dbReference type="Proteomes" id="UP000242818">
    <property type="component" value="Unassembled WGS sequence"/>
</dbReference>
<dbReference type="OrthoDB" id="826619at2"/>
<reference evidence="2 3" key="1">
    <citation type="submission" date="2016-08" db="EMBL/GenBank/DDBJ databases">
        <authorList>
            <person name="Seilhamer J.J."/>
        </authorList>
    </citation>
    <scope>NUCLEOTIDE SEQUENCE [LARGE SCALE GENOMIC DNA]</scope>
    <source>
        <strain evidence="2 3">A37T2</strain>
    </source>
</reference>
<sequence>MKKLLLSLFASALVATAALAQAPTTAAPAGPDALVKFKTESINFGKTTLNKPVSVDFEFTNISKQPVLVEAARASCGCTTPKWTTEPILPGKTGKVTANYSANSVGNQTKTIWVKFKGVDQDKELKLNGEVLTAAPAAAAKTK</sequence>
<evidence type="ECO:0000256" key="1">
    <source>
        <dbReference type="SAM" id="SignalP"/>
    </source>
</evidence>
<dbReference type="Pfam" id="PF07610">
    <property type="entry name" value="DUF1573"/>
    <property type="match status" value="1"/>
</dbReference>
<dbReference type="EMBL" id="FMAR01000001">
    <property type="protein sequence ID" value="SCB85474.1"/>
    <property type="molecule type" value="Genomic_DNA"/>
</dbReference>
<dbReference type="PANTHER" id="PTHR37833">
    <property type="entry name" value="LIPOPROTEIN-RELATED"/>
    <property type="match status" value="1"/>
</dbReference>
<feature type="signal peptide" evidence="1">
    <location>
        <begin position="1"/>
        <end position="20"/>
    </location>
</feature>
<gene>
    <name evidence="2" type="ORF">GA0116948_101536</name>
</gene>
<keyword evidence="1" id="KW-0732">Signal</keyword>
<proteinExistence type="predicted"/>
<evidence type="ECO:0000313" key="3">
    <source>
        <dbReference type="Proteomes" id="UP000242818"/>
    </source>
</evidence>
<feature type="chain" id="PRO_5008688271" description="DUF1573 domain-containing protein" evidence="1">
    <location>
        <begin position="21"/>
        <end position="143"/>
    </location>
</feature>
<accession>A0A1C3ZSU6</accession>
<dbReference type="AlphaFoldDB" id="A0A1C3ZSU6"/>
<dbReference type="PANTHER" id="PTHR37833:SF1">
    <property type="entry name" value="SIGNAL PEPTIDE PROTEIN"/>
    <property type="match status" value="1"/>
</dbReference>
<dbReference type="STRING" id="1335309.GA0116948_101536"/>